<accession>A0AAF1BRW7</accession>
<feature type="compositionally biased region" description="Low complexity" evidence="1">
    <location>
        <begin position="608"/>
        <end position="621"/>
    </location>
</feature>
<feature type="region of interest" description="Disordered" evidence="1">
    <location>
        <begin position="849"/>
        <end position="902"/>
    </location>
</feature>
<feature type="compositionally biased region" description="Low complexity" evidence="1">
    <location>
        <begin position="232"/>
        <end position="281"/>
    </location>
</feature>
<keyword evidence="3" id="KW-1185">Reference proteome</keyword>
<reference evidence="2" key="1">
    <citation type="submission" date="2023-10" db="EMBL/GenBank/DDBJ databases">
        <authorList>
            <person name="Noh H."/>
        </authorList>
    </citation>
    <scope>NUCLEOTIDE SEQUENCE</scope>
    <source>
        <strain evidence="2">DUCC4014</strain>
    </source>
</reference>
<feature type="region of interest" description="Disordered" evidence="1">
    <location>
        <begin position="152"/>
        <end position="461"/>
    </location>
</feature>
<feature type="region of interest" description="Disordered" evidence="1">
    <location>
        <begin position="608"/>
        <end position="670"/>
    </location>
</feature>
<protein>
    <submittedName>
        <fullName evidence="2">Uncharacterized protein</fullName>
    </submittedName>
</protein>
<dbReference type="Proteomes" id="UP000827549">
    <property type="component" value="Chromosome 7"/>
</dbReference>
<feature type="compositionally biased region" description="Low complexity" evidence="1">
    <location>
        <begin position="297"/>
        <end position="326"/>
    </location>
</feature>
<dbReference type="GeneID" id="87812981"/>
<feature type="compositionally biased region" description="Pro residues" evidence="1">
    <location>
        <begin position="195"/>
        <end position="213"/>
    </location>
</feature>
<feature type="compositionally biased region" description="Pro residues" evidence="1">
    <location>
        <begin position="166"/>
        <end position="177"/>
    </location>
</feature>
<feature type="compositionally biased region" description="Low complexity" evidence="1">
    <location>
        <begin position="342"/>
        <end position="358"/>
    </location>
</feature>
<evidence type="ECO:0000313" key="3">
    <source>
        <dbReference type="Proteomes" id="UP000827549"/>
    </source>
</evidence>
<feature type="region of interest" description="Disordered" evidence="1">
    <location>
        <begin position="677"/>
        <end position="696"/>
    </location>
</feature>
<feature type="compositionally biased region" description="Low complexity" evidence="1">
    <location>
        <begin position="629"/>
        <end position="666"/>
    </location>
</feature>
<feature type="compositionally biased region" description="Low complexity" evidence="1">
    <location>
        <begin position="401"/>
        <end position="422"/>
    </location>
</feature>
<evidence type="ECO:0000313" key="2">
    <source>
        <dbReference type="EMBL" id="WOO86339.1"/>
    </source>
</evidence>
<gene>
    <name evidence="2" type="ORF">LOC62_07G009820</name>
</gene>
<feature type="compositionally biased region" description="Pro residues" evidence="1">
    <location>
        <begin position="858"/>
        <end position="875"/>
    </location>
</feature>
<feature type="compositionally biased region" description="Pro residues" evidence="1">
    <location>
        <begin position="436"/>
        <end position="449"/>
    </location>
</feature>
<evidence type="ECO:0000256" key="1">
    <source>
        <dbReference type="SAM" id="MobiDB-lite"/>
    </source>
</evidence>
<feature type="compositionally biased region" description="Low complexity" evidence="1">
    <location>
        <begin position="214"/>
        <end position="224"/>
    </location>
</feature>
<organism evidence="2 3">
    <name type="scientific">Vanrija pseudolonga</name>
    <dbReference type="NCBI Taxonomy" id="143232"/>
    <lineage>
        <taxon>Eukaryota</taxon>
        <taxon>Fungi</taxon>
        <taxon>Dikarya</taxon>
        <taxon>Basidiomycota</taxon>
        <taxon>Agaricomycotina</taxon>
        <taxon>Tremellomycetes</taxon>
        <taxon>Trichosporonales</taxon>
        <taxon>Trichosporonaceae</taxon>
        <taxon>Vanrija</taxon>
    </lineage>
</organism>
<name>A0AAF1BRW7_9TREE</name>
<sequence length="902" mass="90956">MSSNARQTDVDGGVRRAALFAAYENRQRVEPAPVKPVAVSTISTSTGPQASTTQAPAAPRPVAALPTRSAPPVPAFVPPAAAPTLAATTPAAPMPAAPIQAGPSLVLNIGGPGGAEAAGTALAAHILRSIGADFAIPGLLAGVSAASVEANAGSETKARPGSMPADGPPPAVSPPPAAATRATGAAAGIGTAPSVAPPTPVPAPVPAPAPLVPARPTSMAQATPVPVPQGVPPVAATTSASTPFSSAPARPASQATVSQAAPPSKPSAAPVVPARPRSIAAEPPAAMVSRAPLPGLPTSASTPTTSPDTPTSSSTTTASRAHSSAPVRKPLPTVPQATPSRPLSVAGSGAASSSSPAVRPLPTPPGASPTSHGPQPTGKGPSPTSRKLPEPPVTRASAENTMSPAPSAQATSPPTTTTTIPTGDLSFSLGTASPATSPPKPASRSPKPPQGSSIPPVTYDDVVELAGGAPVHTVTTESGKPMFFFSALEAFNMPPLDNPPQASSSAAGTAKPRAPSSDFTFNFGTPSSPPRVPASVPSDGKAVLTAEVTQPTGNGVGASALSDTPGGGAAATNHTPVAVKQASGVPKTATAVGTAIAATAIATSAIATTSSASSGSREPAAGVPPPTSSPTASAAAPVVAGTATASPSNASAATTATATAPTATSLPPAPVAPALEAKTAPTASAAAPTPGPPIDRWKDDDARIHARFHPPMRLLPRGDCSRSQNPEDYHEEWELEPHPEYGYPPPPCTLLKKNRYFPHSSYSFTRNPRRTGLYGLSRDRALDPKARTRPPMRLLPSAWSNMYNSYVEDYKDEWEVPVPEGWGSRPMPPTVYLKDRPYWPMDWQGAPAPAEWEHTVPKPGPKPSRPPRFRYPPPVVFARTKQKEPERAPEPSTLSQLRARSN</sequence>
<feature type="compositionally biased region" description="Low complexity" evidence="1">
    <location>
        <begin position="178"/>
        <end position="194"/>
    </location>
</feature>
<dbReference type="EMBL" id="CP086720">
    <property type="protein sequence ID" value="WOO86339.1"/>
    <property type="molecule type" value="Genomic_DNA"/>
</dbReference>
<proteinExistence type="predicted"/>
<feature type="compositionally biased region" description="Low complexity" evidence="1">
    <location>
        <begin position="48"/>
        <end position="66"/>
    </location>
</feature>
<dbReference type="AlphaFoldDB" id="A0AAF1BRW7"/>
<feature type="compositionally biased region" description="Low complexity" evidence="1">
    <location>
        <begin position="679"/>
        <end position="688"/>
    </location>
</feature>
<dbReference type="RefSeq" id="XP_062632365.1">
    <property type="nucleotide sequence ID" value="XM_062776381.1"/>
</dbReference>
<feature type="compositionally biased region" description="Polar residues" evidence="1">
    <location>
        <begin position="892"/>
        <end position="902"/>
    </location>
</feature>
<feature type="region of interest" description="Disordered" evidence="1">
    <location>
        <begin position="40"/>
        <end position="66"/>
    </location>
</feature>
<feature type="region of interest" description="Disordered" evidence="1">
    <location>
        <begin position="491"/>
        <end position="573"/>
    </location>
</feature>